<organism evidence="7 8">
    <name type="scientific">Serratia odorifera DSM 4582</name>
    <dbReference type="NCBI Taxonomy" id="667129"/>
    <lineage>
        <taxon>Bacteria</taxon>
        <taxon>Pseudomonadati</taxon>
        <taxon>Pseudomonadota</taxon>
        <taxon>Gammaproteobacteria</taxon>
        <taxon>Enterobacterales</taxon>
        <taxon>Yersiniaceae</taxon>
        <taxon>Serratia</taxon>
    </lineage>
</organism>
<evidence type="ECO:0000259" key="6">
    <source>
        <dbReference type="Pfam" id="PF13427"/>
    </source>
</evidence>
<keyword evidence="8" id="KW-1185">Reference proteome</keyword>
<dbReference type="SUPFAM" id="SSF81301">
    <property type="entry name" value="Nucleotidyltransferase"/>
    <property type="match status" value="1"/>
</dbReference>
<sequence length="310" mass="34356">MASIIAHDDTHCYQPTINLGMFGKISSPVSPAEEHPMDRQIPITITRQLTLAEAVLQRHLGDTLCAIHLFGSALEGGLQAHSDIDLLVTVHTPPSPQLRQGLQRALLAVSAPPAADSALRALEVTVVNLADIVPWRYPAKRELQFGEWLRQDILHQRFELPMQDHDLAILLSKVRQCSVPLSGPVAQELFDPVPQRDFYQALSDTVTQWVTPEDWQGDERNIVLALARIWYSAATGQIAPKQQAAAWLLERIDARYAPVLRTAQQAYLGLGPDTLAAQVGATAEFINFAKRHICRLLPPVTQAKRTDTED</sequence>
<dbReference type="InterPro" id="IPR043519">
    <property type="entry name" value="NT_sf"/>
</dbReference>
<dbReference type="EC" id="2.7.7.47" evidence="2"/>
<keyword evidence="7" id="KW-0548">Nucleotidyltransferase</keyword>
<protein>
    <recommendedName>
        <fullName evidence="3">Aminoglycoside (3'') (9) adenylyltransferase</fullName>
        <ecNumber evidence="2">2.7.7.47</ecNumber>
    </recommendedName>
</protein>
<comment type="catalytic activity">
    <reaction evidence="4">
        <text>streptomycin + ATP = 3''-O-adenylylstreptomycin + diphosphate</text>
        <dbReference type="Rhea" id="RHEA:20245"/>
        <dbReference type="ChEBI" id="CHEBI:30616"/>
        <dbReference type="ChEBI" id="CHEBI:33019"/>
        <dbReference type="ChEBI" id="CHEBI:58007"/>
        <dbReference type="ChEBI" id="CHEBI:58605"/>
        <dbReference type="EC" id="2.7.7.47"/>
    </reaction>
</comment>
<reference evidence="7 8" key="1">
    <citation type="submission" date="2010-01" db="EMBL/GenBank/DDBJ databases">
        <authorList>
            <person name="Muzny D."/>
            <person name="Qin X."/>
            <person name="Deng J."/>
            <person name="Jiang H."/>
            <person name="Liu Y."/>
            <person name="Qu J."/>
            <person name="Song X.-Z."/>
            <person name="Zhang L."/>
            <person name="Thornton R."/>
            <person name="Coyle M."/>
            <person name="Francisco L."/>
            <person name="Jackson L."/>
            <person name="Javaid M."/>
            <person name="Korchina V."/>
            <person name="Kovar C."/>
            <person name="Mata R."/>
            <person name="Mathew T."/>
            <person name="Ngo R."/>
            <person name="Nguyen L."/>
            <person name="Nguyen N."/>
            <person name="Okwuonu G."/>
            <person name="Ongeri F."/>
            <person name="Pham C."/>
            <person name="Simmons D."/>
            <person name="Wilczek-Boney K."/>
            <person name="Hale W."/>
            <person name="Jakkamsetti A."/>
            <person name="Pham P."/>
            <person name="Ruth R."/>
            <person name="San Lucas F."/>
            <person name="Warren J."/>
            <person name="Zhang J."/>
            <person name="Zhao Z."/>
            <person name="Zhou C."/>
            <person name="Zhu D."/>
            <person name="Lee S."/>
            <person name="Bess C."/>
            <person name="Blankenburg K."/>
            <person name="Forbes L."/>
            <person name="Fu Q."/>
            <person name="Gubbala S."/>
            <person name="Hirani K."/>
            <person name="Jayaseelan J.C."/>
            <person name="Lara F."/>
            <person name="Munidasa M."/>
            <person name="Palculict T."/>
            <person name="Patil S."/>
            <person name="Pu L.-L."/>
            <person name="Saada N."/>
            <person name="Tang L."/>
            <person name="Weissenberger G."/>
            <person name="Zhu Y."/>
            <person name="Hemphill L."/>
            <person name="Shang Y."/>
            <person name="Youmans B."/>
            <person name="Ayvaz T."/>
            <person name="Ross M."/>
            <person name="Santibanez J."/>
            <person name="Aqrawi P."/>
            <person name="Gross S."/>
            <person name="Joshi V."/>
            <person name="Fowler G."/>
            <person name="Nazareth L."/>
            <person name="Reid J."/>
            <person name="Worley K."/>
            <person name="Petrosino J."/>
            <person name="Highlander S."/>
            <person name="Gibbs R."/>
        </authorList>
    </citation>
    <scope>NUCLEOTIDE SEQUENCE [LARGE SCALE GENOMIC DNA]</scope>
    <source>
        <strain evidence="7 8">DSM 4582</strain>
    </source>
</reference>
<evidence type="ECO:0000256" key="4">
    <source>
        <dbReference type="ARBA" id="ARBA00048566"/>
    </source>
</evidence>
<evidence type="ECO:0000256" key="3">
    <source>
        <dbReference type="ARBA" id="ARBA00035252"/>
    </source>
</evidence>
<dbReference type="CDD" id="cd05403">
    <property type="entry name" value="NT_KNTase_like"/>
    <property type="match status" value="1"/>
</dbReference>
<dbReference type="InterPro" id="IPR002934">
    <property type="entry name" value="Polymerase_NTP_transf_dom"/>
</dbReference>
<feature type="domain" description="Polymerase nucleotidyl transferase" evidence="5">
    <location>
        <begin position="55"/>
        <end position="133"/>
    </location>
</feature>
<proteinExistence type="predicted"/>
<dbReference type="GO" id="GO:0009012">
    <property type="term" value="F:aminoglycoside 3''-adenylyltransferase activity"/>
    <property type="evidence" value="ECO:0007669"/>
    <property type="project" value="UniProtKB-EC"/>
</dbReference>
<keyword evidence="1 7" id="KW-0808">Transferase</keyword>
<evidence type="ECO:0000259" key="5">
    <source>
        <dbReference type="Pfam" id="PF01909"/>
    </source>
</evidence>
<feature type="domain" description="Adenylyltransferase AadA C-terminal" evidence="6">
    <location>
        <begin position="188"/>
        <end position="290"/>
    </location>
</feature>
<name>D4E6F0_SEROD</name>
<dbReference type="Pfam" id="PF13427">
    <property type="entry name" value="AadA_C"/>
    <property type="match status" value="1"/>
</dbReference>
<evidence type="ECO:0000313" key="7">
    <source>
        <dbReference type="EMBL" id="EFE94516.1"/>
    </source>
</evidence>
<gene>
    <name evidence="7" type="primary">aadA</name>
    <name evidence="7" type="ORF">HMPREF0758_3750</name>
</gene>
<dbReference type="HOGENOM" id="CLU_071584_0_0_6"/>
<comment type="caution">
    <text evidence="7">The sequence shown here is derived from an EMBL/GenBank/DDBJ whole genome shotgun (WGS) entry which is preliminary data.</text>
</comment>
<dbReference type="Pfam" id="PF01909">
    <property type="entry name" value="NTP_transf_2"/>
    <property type="match status" value="1"/>
</dbReference>
<evidence type="ECO:0000313" key="8">
    <source>
        <dbReference type="Proteomes" id="UP000005723"/>
    </source>
</evidence>
<dbReference type="STRING" id="667129.HMPREF0758_3750"/>
<dbReference type="Proteomes" id="UP000005723">
    <property type="component" value="Unassembled WGS sequence"/>
</dbReference>
<evidence type="ECO:0000256" key="1">
    <source>
        <dbReference type="ARBA" id="ARBA00022679"/>
    </source>
</evidence>
<accession>D4E6F0</accession>
<dbReference type="Gene3D" id="3.30.460.10">
    <property type="entry name" value="Beta Polymerase, domain 2"/>
    <property type="match status" value="1"/>
</dbReference>
<dbReference type="AlphaFoldDB" id="D4E6F0"/>
<evidence type="ECO:0000256" key="2">
    <source>
        <dbReference type="ARBA" id="ARBA00035126"/>
    </source>
</evidence>
<dbReference type="InterPro" id="IPR025184">
    <property type="entry name" value="AadA_C"/>
</dbReference>
<dbReference type="EMBL" id="ADBY01000052">
    <property type="protein sequence ID" value="EFE94516.1"/>
    <property type="molecule type" value="Genomic_DNA"/>
</dbReference>
<dbReference type="NCBIfam" id="NF010309">
    <property type="entry name" value="PRK13746.1"/>
    <property type="match status" value="1"/>
</dbReference>